<organism evidence="3 4">
    <name type="scientific">Comamonas antarctica</name>
    <dbReference type="NCBI Taxonomy" id="2743470"/>
    <lineage>
        <taxon>Bacteria</taxon>
        <taxon>Pseudomonadati</taxon>
        <taxon>Pseudomonadota</taxon>
        <taxon>Betaproteobacteria</taxon>
        <taxon>Burkholderiales</taxon>
        <taxon>Comamonadaceae</taxon>
        <taxon>Comamonas</taxon>
    </lineage>
</organism>
<protein>
    <submittedName>
        <fullName evidence="3">Amidase</fullName>
    </submittedName>
</protein>
<dbReference type="InterPro" id="IPR020556">
    <property type="entry name" value="Amidase_CS"/>
</dbReference>
<evidence type="ECO:0000313" key="4">
    <source>
        <dbReference type="Proteomes" id="UP000509579"/>
    </source>
</evidence>
<dbReference type="Proteomes" id="UP000509579">
    <property type="component" value="Chromosome"/>
</dbReference>
<dbReference type="AlphaFoldDB" id="A0A6N1X635"/>
<gene>
    <name evidence="3" type="ORF">HUK68_02965</name>
</gene>
<proteinExistence type="inferred from homology"/>
<name>A0A6N1X635_9BURK</name>
<dbReference type="KEGG" id="aant:HUK68_02965"/>
<dbReference type="EMBL" id="CP054840">
    <property type="protein sequence ID" value="QKV54919.1"/>
    <property type="molecule type" value="Genomic_DNA"/>
</dbReference>
<dbReference type="Gene3D" id="3.90.1300.10">
    <property type="entry name" value="Amidase signature (AS) domain"/>
    <property type="match status" value="1"/>
</dbReference>
<reference evidence="3 4" key="1">
    <citation type="submission" date="2020-06" db="EMBL/GenBank/DDBJ databases">
        <title>Acidovorax antarctica sp. nov., isolated from Corinth ice sheet soil, Antarctic Fields Peninsula.</title>
        <authorList>
            <person name="Xu Q."/>
            <person name="Peng F."/>
        </authorList>
    </citation>
    <scope>NUCLEOTIDE SEQUENCE [LARGE SCALE GENOMIC DNA]</scope>
    <source>
        <strain evidence="3 4">16-35-5</strain>
    </source>
</reference>
<dbReference type="InterPro" id="IPR023631">
    <property type="entry name" value="Amidase_dom"/>
</dbReference>
<dbReference type="PANTHER" id="PTHR11895">
    <property type="entry name" value="TRANSAMIDASE"/>
    <property type="match status" value="1"/>
</dbReference>
<evidence type="ECO:0000259" key="2">
    <source>
        <dbReference type="Pfam" id="PF01425"/>
    </source>
</evidence>
<keyword evidence="4" id="KW-1185">Reference proteome</keyword>
<dbReference type="PANTHER" id="PTHR11895:SF7">
    <property type="entry name" value="GLUTAMYL-TRNA(GLN) AMIDOTRANSFERASE SUBUNIT A, MITOCHONDRIAL"/>
    <property type="match status" value="1"/>
</dbReference>
<feature type="domain" description="Amidase" evidence="2">
    <location>
        <begin position="23"/>
        <end position="446"/>
    </location>
</feature>
<evidence type="ECO:0000256" key="1">
    <source>
        <dbReference type="ARBA" id="ARBA00009199"/>
    </source>
</evidence>
<dbReference type="SUPFAM" id="SSF75304">
    <property type="entry name" value="Amidase signature (AS) enzymes"/>
    <property type="match status" value="1"/>
</dbReference>
<dbReference type="InterPro" id="IPR036928">
    <property type="entry name" value="AS_sf"/>
</dbReference>
<dbReference type="InterPro" id="IPR000120">
    <property type="entry name" value="Amidase"/>
</dbReference>
<comment type="similarity">
    <text evidence="1">Belongs to the amidase family.</text>
</comment>
<evidence type="ECO:0000313" key="3">
    <source>
        <dbReference type="EMBL" id="QKV54919.1"/>
    </source>
</evidence>
<accession>A0A6N1X635</accession>
<dbReference type="PROSITE" id="PS00571">
    <property type="entry name" value="AMIDASES"/>
    <property type="match status" value="1"/>
</dbReference>
<dbReference type="Pfam" id="PF01425">
    <property type="entry name" value="Amidase"/>
    <property type="match status" value="1"/>
</dbReference>
<dbReference type="GO" id="GO:0003824">
    <property type="term" value="F:catalytic activity"/>
    <property type="evidence" value="ECO:0007669"/>
    <property type="project" value="InterPro"/>
</dbReference>
<sequence>MWQASAAALQQAFANGTATPLQALDSCLQRIAEVQPQLNAFVALRTAAARDEARASTQRHAAGRPLSPLDGVPVSIKDNLLTRDLPTTWGTRALRQYQPGHEELAVTRLRAAGAIIVGKTNVPEFTLEGYTDNPLFGVTRNPWNPALTPGGSSGGAAASLAAGCTPLALGTDGGGSIRRPAAHCGVLGLKPTLGTIARTHGLPTLLLDYEVVGLMARTVSDLRLLLAVVEGPDIGDTSSWAAQALRARADGAHAPLRMLYAATLDAAPVDPGIAAACARAVRQGCAEHGHRLEHGALPLDLQALNQGWPRVAQMGLAQMFGAHPEWGAQASEKYRAMARQGMERGAAELWQLLDTTAQLRRDCAQMFMQWDVVAMPCTAAQPWPAREAYPAEIDGRAVGPRGHAVFTGWVNAAGLPAISVPVGFDANGLPIGLQLVARPGAEPLLLQLAQQLQPRPGGAPAWPPL</sequence>